<comment type="subcellular location">
    <subcellularLocation>
        <location evidence="1">Membrane</location>
        <topology evidence="1">Multi-pass membrane protein</topology>
    </subcellularLocation>
</comment>
<proteinExistence type="inferred from homology"/>
<evidence type="ECO:0000256" key="2">
    <source>
        <dbReference type="ARBA" id="ARBA00008564"/>
    </source>
</evidence>
<evidence type="ECO:0000256" key="4">
    <source>
        <dbReference type="ARBA" id="ARBA00022989"/>
    </source>
</evidence>
<comment type="similarity">
    <text evidence="2">Belongs to the CbiQ family.</text>
</comment>
<evidence type="ECO:0000313" key="7">
    <source>
        <dbReference type="EMBL" id="AUR51714.1"/>
    </source>
</evidence>
<evidence type="ECO:0000256" key="6">
    <source>
        <dbReference type="SAM" id="Phobius"/>
    </source>
</evidence>
<dbReference type="CDD" id="cd16914">
    <property type="entry name" value="EcfT"/>
    <property type="match status" value="1"/>
</dbReference>
<evidence type="ECO:0008006" key="9">
    <source>
        <dbReference type="Google" id="ProtNLM"/>
    </source>
</evidence>
<protein>
    <recommendedName>
        <fullName evidence="9">Energy-coupling factor transporter transmembrane protein EcfT</fullName>
    </recommendedName>
</protein>
<keyword evidence="8" id="KW-1185">Reference proteome</keyword>
<feature type="transmembrane region" description="Helical" evidence="6">
    <location>
        <begin position="166"/>
        <end position="187"/>
    </location>
</feature>
<evidence type="ECO:0000256" key="3">
    <source>
        <dbReference type="ARBA" id="ARBA00022692"/>
    </source>
</evidence>
<feature type="transmembrane region" description="Helical" evidence="6">
    <location>
        <begin position="123"/>
        <end position="143"/>
    </location>
</feature>
<keyword evidence="3 6" id="KW-0812">Transmembrane</keyword>
<organism evidence="7 8">
    <name type="scientific">Aquella oligotrophica</name>
    <dbReference type="NCBI Taxonomy" id="2067065"/>
    <lineage>
        <taxon>Bacteria</taxon>
        <taxon>Pseudomonadati</taxon>
        <taxon>Pseudomonadota</taxon>
        <taxon>Betaproteobacteria</taxon>
        <taxon>Neisseriales</taxon>
        <taxon>Neisseriaceae</taxon>
        <taxon>Aquella</taxon>
    </lineage>
</organism>
<feature type="transmembrane region" description="Helical" evidence="6">
    <location>
        <begin position="208"/>
        <end position="227"/>
    </location>
</feature>
<dbReference type="RefSeq" id="WP_102951013.1">
    <property type="nucleotide sequence ID" value="NZ_CP024847.1"/>
</dbReference>
<accession>A0A2I7N5H1</accession>
<feature type="transmembrane region" description="Helical" evidence="6">
    <location>
        <begin position="88"/>
        <end position="107"/>
    </location>
</feature>
<dbReference type="Proteomes" id="UP000236655">
    <property type="component" value="Chromosome"/>
</dbReference>
<evidence type="ECO:0000313" key="8">
    <source>
        <dbReference type="Proteomes" id="UP000236655"/>
    </source>
</evidence>
<feature type="transmembrane region" description="Helical" evidence="6">
    <location>
        <begin position="54"/>
        <end position="76"/>
    </location>
</feature>
<dbReference type="GO" id="GO:0005886">
    <property type="term" value="C:plasma membrane"/>
    <property type="evidence" value="ECO:0007669"/>
    <property type="project" value="UniProtKB-ARBA"/>
</dbReference>
<name>A0A2I7N5H1_9NEIS</name>
<dbReference type="KEGG" id="nba:CUN60_05195"/>
<keyword evidence="5 6" id="KW-0472">Membrane</keyword>
<evidence type="ECO:0000256" key="5">
    <source>
        <dbReference type="ARBA" id="ARBA00023136"/>
    </source>
</evidence>
<dbReference type="EMBL" id="CP024847">
    <property type="protein sequence ID" value="AUR51714.1"/>
    <property type="molecule type" value="Genomic_DNA"/>
</dbReference>
<reference evidence="8" key="1">
    <citation type="submission" date="2017-11" db="EMBL/GenBank/DDBJ databases">
        <authorList>
            <person name="Chan K.G."/>
            <person name="Lee L.S."/>
        </authorList>
    </citation>
    <scope>NUCLEOTIDE SEQUENCE [LARGE SCALE GENOMIC DNA]</scope>
    <source>
        <strain evidence="8">DSM 100970</strain>
    </source>
</reference>
<gene>
    <name evidence="7" type="ORF">CUN60_05195</name>
</gene>
<evidence type="ECO:0000256" key="1">
    <source>
        <dbReference type="ARBA" id="ARBA00004141"/>
    </source>
</evidence>
<sequence length="228" mass="26538">MHNLKFNQLNYLIIPIILLLATALYSTYQEYLFCLLIAVGNLLLLTREIHWKKLLLFCLCLSPAIGASYLTGHLFTANNDAEISHMNALNLCIRLFTITMISFAFMIHMPKEKIMLELMQRKILPVAIGFGLLSTLNAFSHFADEFRRIQIAYQMRYQRSFYSPKIILPLLVASARYAQNVSISMFNRGLNKKRTYSHETNKFKFLDYLILGLNLIFLVAYRFLIYLT</sequence>
<dbReference type="AlphaFoldDB" id="A0A2I7N5H1"/>
<feature type="transmembrane region" description="Helical" evidence="6">
    <location>
        <begin position="9"/>
        <end position="25"/>
    </location>
</feature>
<dbReference type="InterPro" id="IPR003339">
    <property type="entry name" value="ABC/ECF_trnsptr_transmembrane"/>
</dbReference>
<keyword evidence="4 6" id="KW-1133">Transmembrane helix</keyword>